<evidence type="ECO:0000256" key="4">
    <source>
        <dbReference type="RuleBase" id="RU367022"/>
    </source>
</evidence>
<proteinExistence type="inferred from homology"/>
<protein>
    <recommendedName>
        <fullName evidence="4">Copper transport protein</fullName>
    </recommendedName>
</protein>
<keyword evidence="4" id="KW-0813">Transport</keyword>
<keyword evidence="2 4" id="KW-1133">Transmembrane helix</keyword>
<evidence type="ECO:0000256" key="3">
    <source>
        <dbReference type="ARBA" id="ARBA00023136"/>
    </source>
</evidence>
<dbReference type="Pfam" id="PF04145">
    <property type="entry name" value="Ctr"/>
    <property type="match status" value="1"/>
</dbReference>
<name>A0A2T9ZAN8_9FUNG</name>
<evidence type="ECO:0000256" key="1">
    <source>
        <dbReference type="ARBA" id="ARBA00022692"/>
    </source>
</evidence>
<dbReference type="InterPro" id="IPR007274">
    <property type="entry name" value="Cop_transporter"/>
</dbReference>
<dbReference type="EMBL" id="MBFS01000890">
    <property type="protein sequence ID" value="PVV01679.1"/>
    <property type="molecule type" value="Genomic_DNA"/>
</dbReference>
<sequence length="111" mass="12440">MVVFSYAMFYERFRNLISKWQNSSLEQVHFISSASSDDHSDYVSSNRPVSNDIKLHGAVLNGALILYSYTLMLIVMTYNCYLIAAVILGAIVGHFYFNDSLSNNSGSLACH</sequence>
<keyword evidence="4" id="KW-0187">Copper transport</keyword>
<keyword evidence="1 4" id="KW-0812">Transmembrane</keyword>
<dbReference type="GO" id="GO:0005375">
    <property type="term" value="F:copper ion transmembrane transporter activity"/>
    <property type="evidence" value="ECO:0007669"/>
    <property type="project" value="UniProtKB-UniRule"/>
</dbReference>
<keyword evidence="6" id="KW-1185">Reference proteome</keyword>
<dbReference type="AlphaFoldDB" id="A0A2T9ZAN8"/>
<comment type="caution">
    <text evidence="5">The sequence shown here is derived from an EMBL/GenBank/DDBJ whole genome shotgun (WGS) entry which is preliminary data.</text>
</comment>
<dbReference type="PANTHER" id="PTHR12483">
    <property type="entry name" value="SOLUTE CARRIER FAMILY 31 COPPER TRANSPORTERS"/>
    <property type="match status" value="1"/>
</dbReference>
<keyword evidence="3 4" id="KW-0472">Membrane</keyword>
<keyword evidence="4" id="KW-0186">Copper</keyword>
<dbReference type="OrthoDB" id="161814at2759"/>
<evidence type="ECO:0000313" key="5">
    <source>
        <dbReference type="EMBL" id="PVV01679.1"/>
    </source>
</evidence>
<reference evidence="5 6" key="1">
    <citation type="journal article" date="2018" name="MBio">
        <title>Comparative Genomics Reveals the Core Gene Toolbox for the Fungus-Insect Symbiosis.</title>
        <authorList>
            <person name="Wang Y."/>
            <person name="Stata M."/>
            <person name="Wang W."/>
            <person name="Stajich J.E."/>
            <person name="White M.M."/>
            <person name="Moncalvo J.M."/>
        </authorList>
    </citation>
    <scope>NUCLEOTIDE SEQUENCE [LARGE SCALE GENOMIC DNA]</scope>
    <source>
        <strain evidence="5 6">SC-DP-2</strain>
    </source>
</reference>
<keyword evidence="4" id="KW-0406">Ion transport</keyword>
<feature type="transmembrane region" description="Helical" evidence="4">
    <location>
        <begin position="80"/>
        <end position="97"/>
    </location>
</feature>
<comment type="similarity">
    <text evidence="4">Belongs to the copper transporter (Ctr) (TC 1.A.56) family. SLC31A subfamily.</text>
</comment>
<dbReference type="PANTHER" id="PTHR12483:SF115">
    <property type="entry name" value="COPPER TRANSPORT PROTEIN"/>
    <property type="match status" value="1"/>
</dbReference>
<evidence type="ECO:0000313" key="6">
    <source>
        <dbReference type="Proteomes" id="UP000245609"/>
    </source>
</evidence>
<dbReference type="GO" id="GO:0016020">
    <property type="term" value="C:membrane"/>
    <property type="evidence" value="ECO:0007669"/>
    <property type="project" value="UniProtKB-SubCell"/>
</dbReference>
<organism evidence="5 6">
    <name type="scientific">Smittium megazygosporum</name>
    <dbReference type="NCBI Taxonomy" id="133381"/>
    <lineage>
        <taxon>Eukaryota</taxon>
        <taxon>Fungi</taxon>
        <taxon>Fungi incertae sedis</taxon>
        <taxon>Zoopagomycota</taxon>
        <taxon>Kickxellomycotina</taxon>
        <taxon>Harpellomycetes</taxon>
        <taxon>Harpellales</taxon>
        <taxon>Legeriomycetaceae</taxon>
        <taxon>Smittium</taxon>
    </lineage>
</organism>
<accession>A0A2T9ZAN8</accession>
<dbReference type="Proteomes" id="UP000245609">
    <property type="component" value="Unassembled WGS sequence"/>
</dbReference>
<comment type="subcellular location">
    <subcellularLocation>
        <location evidence="4">Membrane</location>
        <topology evidence="4">Multi-pass membrane protein</topology>
    </subcellularLocation>
</comment>
<dbReference type="STRING" id="133381.A0A2T9ZAN8"/>
<gene>
    <name evidence="5" type="ORF">BB560_003891</name>
</gene>
<evidence type="ECO:0000256" key="2">
    <source>
        <dbReference type="ARBA" id="ARBA00022989"/>
    </source>
</evidence>